<proteinExistence type="predicted"/>
<protein>
    <submittedName>
        <fullName evidence="1">Uncharacterized protein</fullName>
    </submittedName>
</protein>
<dbReference type="RefSeq" id="WP_171778132.1">
    <property type="nucleotide sequence ID" value="NZ_CP045273.1"/>
</dbReference>
<dbReference type="AlphaFoldDB" id="A0A6M6DZ22"/>
<dbReference type="Proteomes" id="UP000501076">
    <property type="component" value="Plasmid pFDU301A"/>
</dbReference>
<keyword evidence="1" id="KW-0614">Plasmid</keyword>
<geneLocation type="plasmid" evidence="2">
    <name>pfdu301a</name>
</geneLocation>
<gene>
    <name evidence="1" type="ORF">FDZ14_29075</name>
</gene>
<evidence type="ECO:0000313" key="1">
    <source>
        <dbReference type="EMBL" id="QJX80151.1"/>
    </source>
</evidence>
<sequence>MVLSDMASSFVEEVERQVKEEEKGNTKVANKHADKIYGLANKFKESGSKGKSELINLAKHSNPYVRLWAACNLDESAKEFAREVLTELAQHTTEKYGQNAQIHLDYNM</sequence>
<dbReference type="InterPro" id="IPR016024">
    <property type="entry name" value="ARM-type_fold"/>
</dbReference>
<dbReference type="Gene3D" id="1.25.40.70">
    <property type="entry name" value="Phosphatidylinositol 3-kinase, accessory domain (PIK)"/>
    <property type="match status" value="1"/>
</dbReference>
<organism evidence="1 2">
    <name type="scientific">Priestia megaterium</name>
    <name type="common">Bacillus megaterium</name>
    <dbReference type="NCBI Taxonomy" id="1404"/>
    <lineage>
        <taxon>Bacteria</taxon>
        <taxon>Bacillati</taxon>
        <taxon>Bacillota</taxon>
        <taxon>Bacilli</taxon>
        <taxon>Bacillales</taxon>
        <taxon>Bacillaceae</taxon>
        <taxon>Priestia</taxon>
    </lineage>
</organism>
<dbReference type="SUPFAM" id="SSF48371">
    <property type="entry name" value="ARM repeat"/>
    <property type="match status" value="1"/>
</dbReference>
<name>A0A6M6DZ22_PRIMG</name>
<accession>A0A6M6DZ22</accession>
<reference evidence="1 2" key="1">
    <citation type="submission" date="2019-10" db="EMBL/GenBank/DDBJ databases">
        <title>Complete genome sequences for adaption low water activity.</title>
        <authorList>
            <person name="Zhao L."/>
            <person name="Zhong J."/>
        </authorList>
    </citation>
    <scope>NUCLEOTIDE SEQUENCE [LARGE SCALE GENOMIC DNA]</scope>
    <source>
        <strain evidence="1 2">FDU301</strain>
        <plasmid evidence="2">pfdu301a</plasmid>
    </source>
</reference>
<dbReference type="EMBL" id="CP045273">
    <property type="protein sequence ID" value="QJX80151.1"/>
    <property type="molecule type" value="Genomic_DNA"/>
</dbReference>
<dbReference type="InterPro" id="IPR042236">
    <property type="entry name" value="PI3K_accessory_sf"/>
</dbReference>
<evidence type="ECO:0000313" key="2">
    <source>
        <dbReference type="Proteomes" id="UP000501076"/>
    </source>
</evidence>